<accession>A0A9P7R467</accession>
<name>A0A9P7R467_9PEZI</name>
<reference evidence="1" key="1">
    <citation type="submission" date="2021-05" db="EMBL/GenBank/DDBJ databases">
        <title>Comparative genomics of three Colletotrichum scovillei strains and genetic complementation revealed genes involved fungal growth and virulence on chili pepper.</title>
        <authorList>
            <person name="Hsieh D.-K."/>
            <person name="Chuang S.-C."/>
            <person name="Chen C.-Y."/>
            <person name="Chao Y.-T."/>
            <person name="Lu M.-Y.J."/>
            <person name="Lee M.-H."/>
            <person name="Shih M.-C."/>
        </authorList>
    </citation>
    <scope>NUCLEOTIDE SEQUENCE</scope>
    <source>
        <strain evidence="1">Coll-153</strain>
    </source>
</reference>
<dbReference type="AlphaFoldDB" id="A0A9P7R467"/>
<keyword evidence="2" id="KW-1185">Reference proteome</keyword>
<sequence>MASRDFALSLDLAFSSSILSGPPLRFSIRVLKLLVCL</sequence>
<evidence type="ECO:0000313" key="1">
    <source>
        <dbReference type="EMBL" id="KAG7048402.1"/>
    </source>
</evidence>
<organism evidence="1 2">
    <name type="scientific">Colletotrichum scovillei</name>
    <dbReference type="NCBI Taxonomy" id="1209932"/>
    <lineage>
        <taxon>Eukaryota</taxon>
        <taxon>Fungi</taxon>
        <taxon>Dikarya</taxon>
        <taxon>Ascomycota</taxon>
        <taxon>Pezizomycotina</taxon>
        <taxon>Sordariomycetes</taxon>
        <taxon>Hypocreomycetidae</taxon>
        <taxon>Glomerellales</taxon>
        <taxon>Glomerellaceae</taxon>
        <taxon>Colletotrichum</taxon>
        <taxon>Colletotrichum acutatum species complex</taxon>
    </lineage>
</organism>
<dbReference type="Proteomes" id="UP000699042">
    <property type="component" value="Unassembled WGS sequence"/>
</dbReference>
<feature type="non-terminal residue" evidence="1">
    <location>
        <position position="37"/>
    </location>
</feature>
<protein>
    <submittedName>
        <fullName evidence="1">Uncharacterized protein</fullName>
    </submittedName>
</protein>
<comment type="caution">
    <text evidence="1">The sequence shown here is derived from an EMBL/GenBank/DDBJ whole genome shotgun (WGS) entry which is preliminary data.</text>
</comment>
<evidence type="ECO:0000313" key="2">
    <source>
        <dbReference type="Proteomes" id="UP000699042"/>
    </source>
</evidence>
<gene>
    <name evidence="1" type="ORF">JMJ77_014040</name>
</gene>
<proteinExistence type="predicted"/>
<dbReference type="EMBL" id="JAESDN010000006">
    <property type="protein sequence ID" value="KAG7048402.1"/>
    <property type="molecule type" value="Genomic_DNA"/>
</dbReference>